<feature type="chain" id="PRO_5025713617" description="Interleukin-12 subunit alpha" evidence="1">
    <location>
        <begin position="24"/>
        <end position="230"/>
    </location>
</feature>
<dbReference type="Proteomes" id="UP000472267">
    <property type="component" value="Chromosome 14"/>
</dbReference>
<dbReference type="InterPro" id="IPR004281">
    <property type="entry name" value="IL-12_alpha"/>
</dbReference>
<evidence type="ECO:0000256" key="1">
    <source>
        <dbReference type="RuleBase" id="RU363133"/>
    </source>
</evidence>
<feature type="signal peptide" evidence="1">
    <location>
        <begin position="1"/>
        <end position="23"/>
    </location>
</feature>
<keyword evidence="1" id="KW-0964">Secreted</keyword>
<dbReference type="SUPFAM" id="SSF47266">
    <property type="entry name" value="4-helical cytokines"/>
    <property type="match status" value="1"/>
</dbReference>
<keyword evidence="1" id="KW-0202">Cytokine</keyword>
<dbReference type="GO" id="GO:0005615">
    <property type="term" value="C:extracellular space"/>
    <property type="evidence" value="ECO:0007669"/>
    <property type="project" value="UniProtKB-KW"/>
</dbReference>
<dbReference type="Gene3D" id="1.20.1250.10">
    <property type="match status" value="1"/>
</dbReference>
<keyword evidence="4" id="KW-1185">Reference proteome</keyword>
<proteinExistence type="inferred from homology"/>
<evidence type="ECO:0000313" key="3">
    <source>
        <dbReference type="Ensembl" id="ENSSFAP00005010550.1"/>
    </source>
</evidence>
<keyword evidence="1" id="KW-1015">Disulfide bond</keyword>
<comment type="subunit">
    <text evidence="1">Heterodimer with IL12B; disulfide-linked. The heterodimer is known as interleukin IL-12.</text>
</comment>
<sequence>MANFNFYLLSCALLLVCSSRSSGHPVRALSAESQAQCAVFRSLLLDVAALIGAVSTRQTCFLVSFSLRPDSSEAARCLFQEDLCRTVSADKVTPSGNNETVLSCAPTQTSGCMLQRNSSFSESECLGNIGKDLAHYQSVIQSYLDLDHEKQIALLSPILEKITSLRKSFSLKPSEETDSSSSPERNPAPRWEESAYSNRYNMCKMMRGFHIRMITINRAMGYISSGDHRK</sequence>
<organism evidence="3 4">
    <name type="scientific">Salarias fasciatus</name>
    <name type="common">Jewelled blenny</name>
    <name type="synonym">Blennius fasciatus</name>
    <dbReference type="NCBI Taxonomy" id="181472"/>
    <lineage>
        <taxon>Eukaryota</taxon>
        <taxon>Metazoa</taxon>
        <taxon>Chordata</taxon>
        <taxon>Craniata</taxon>
        <taxon>Vertebrata</taxon>
        <taxon>Euteleostomi</taxon>
        <taxon>Actinopterygii</taxon>
        <taxon>Neopterygii</taxon>
        <taxon>Teleostei</taxon>
        <taxon>Neoteleostei</taxon>
        <taxon>Acanthomorphata</taxon>
        <taxon>Ovalentaria</taxon>
        <taxon>Blenniimorphae</taxon>
        <taxon>Blenniiformes</taxon>
        <taxon>Blennioidei</taxon>
        <taxon>Blenniidae</taxon>
        <taxon>Salariinae</taxon>
        <taxon>Salarias</taxon>
    </lineage>
</organism>
<keyword evidence="1" id="KW-0339">Growth factor</keyword>
<protein>
    <recommendedName>
        <fullName evidence="1">Interleukin-12 subunit alpha</fullName>
        <shortName evidence="1">IL-12A</shortName>
    </recommendedName>
</protein>
<comment type="subcellular location">
    <subcellularLocation>
        <location evidence="1">Secreted</location>
    </subcellularLocation>
</comment>
<name>A0A672G0K9_SALFA</name>
<reference evidence="3" key="1">
    <citation type="submission" date="2019-06" db="EMBL/GenBank/DDBJ databases">
        <authorList>
            <consortium name="Wellcome Sanger Institute Data Sharing"/>
        </authorList>
    </citation>
    <scope>NUCLEOTIDE SEQUENCE [LARGE SCALE GENOMIC DNA]</scope>
</reference>
<comment type="similarity">
    <text evidence="1">Belongs to the IL-6 superfamily.</text>
</comment>
<reference evidence="3" key="2">
    <citation type="submission" date="2025-08" db="UniProtKB">
        <authorList>
            <consortium name="Ensembl"/>
        </authorList>
    </citation>
    <scope>IDENTIFICATION</scope>
</reference>
<feature type="region of interest" description="Disordered" evidence="2">
    <location>
        <begin position="170"/>
        <end position="190"/>
    </location>
</feature>
<dbReference type="Ensembl" id="ENSSFAT00005011012.1">
    <property type="protein sequence ID" value="ENSSFAP00005010550.1"/>
    <property type="gene ID" value="ENSSFAG00005005935.1"/>
</dbReference>
<accession>A0A672G0K9</accession>
<dbReference type="GO" id="GO:0006955">
    <property type="term" value="P:immune response"/>
    <property type="evidence" value="ECO:0007669"/>
    <property type="project" value="InterPro"/>
</dbReference>
<dbReference type="GO" id="GO:0005143">
    <property type="term" value="F:interleukin-12 receptor binding"/>
    <property type="evidence" value="ECO:0007669"/>
    <property type="project" value="InterPro"/>
</dbReference>
<dbReference type="InParanoid" id="A0A672G0K9"/>
<dbReference type="Pfam" id="PF03039">
    <property type="entry name" value="IL12"/>
    <property type="match status" value="1"/>
</dbReference>
<dbReference type="GO" id="GO:0005125">
    <property type="term" value="F:cytokine activity"/>
    <property type="evidence" value="ECO:0007669"/>
    <property type="project" value="UniProtKB-KW"/>
</dbReference>
<gene>
    <name evidence="1" type="primary">IL12A</name>
    <name evidence="3" type="synonym">il12a</name>
</gene>
<dbReference type="InterPro" id="IPR009079">
    <property type="entry name" value="4_helix_cytokine-like_core"/>
</dbReference>
<evidence type="ECO:0000256" key="2">
    <source>
        <dbReference type="SAM" id="MobiDB-lite"/>
    </source>
</evidence>
<dbReference type="GO" id="GO:0008083">
    <property type="term" value="F:growth factor activity"/>
    <property type="evidence" value="ECO:0007669"/>
    <property type="project" value="UniProtKB-KW"/>
</dbReference>
<keyword evidence="1" id="KW-0732">Signal</keyword>
<reference evidence="3" key="3">
    <citation type="submission" date="2025-09" db="UniProtKB">
        <authorList>
            <consortium name="Ensembl"/>
        </authorList>
    </citation>
    <scope>IDENTIFICATION</scope>
</reference>
<evidence type="ECO:0000313" key="4">
    <source>
        <dbReference type="Proteomes" id="UP000472267"/>
    </source>
</evidence>
<dbReference type="AlphaFoldDB" id="A0A672G0K9"/>